<dbReference type="GO" id="GO:0071555">
    <property type="term" value="P:cell wall organization"/>
    <property type="evidence" value="ECO:0007669"/>
    <property type="project" value="UniProtKB-KW"/>
</dbReference>
<reference evidence="10" key="1">
    <citation type="submission" date="2020-05" db="EMBL/GenBank/DDBJ databases">
        <authorList>
            <person name="Chiriac C."/>
            <person name="Salcher M."/>
            <person name="Ghai R."/>
            <person name="Kavagutti S V."/>
        </authorList>
    </citation>
    <scope>NUCLEOTIDE SEQUENCE</scope>
</reference>
<evidence type="ECO:0000256" key="1">
    <source>
        <dbReference type="ARBA" id="ARBA00007164"/>
    </source>
</evidence>
<dbReference type="EMBL" id="CAEZVF010000006">
    <property type="protein sequence ID" value="CAB4614314.1"/>
    <property type="molecule type" value="Genomic_DNA"/>
</dbReference>
<evidence type="ECO:0000256" key="6">
    <source>
        <dbReference type="ARBA" id="ARBA00023316"/>
    </source>
</evidence>
<dbReference type="Pfam" id="PF00768">
    <property type="entry name" value="Peptidase_S11"/>
    <property type="match status" value="1"/>
</dbReference>
<dbReference type="GO" id="GO:0009252">
    <property type="term" value="P:peptidoglycan biosynthetic process"/>
    <property type="evidence" value="ECO:0007669"/>
    <property type="project" value="UniProtKB-KW"/>
</dbReference>
<feature type="compositionally biased region" description="Pro residues" evidence="7">
    <location>
        <begin position="328"/>
        <end position="340"/>
    </location>
</feature>
<keyword evidence="8" id="KW-0812">Transmembrane</keyword>
<dbReference type="InterPro" id="IPR012338">
    <property type="entry name" value="Beta-lactam/transpept-like"/>
</dbReference>
<organism evidence="10">
    <name type="scientific">freshwater metagenome</name>
    <dbReference type="NCBI Taxonomy" id="449393"/>
    <lineage>
        <taxon>unclassified sequences</taxon>
        <taxon>metagenomes</taxon>
        <taxon>ecological metagenomes</taxon>
    </lineage>
</organism>
<keyword evidence="8" id="KW-0472">Membrane</keyword>
<evidence type="ECO:0000256" key="7">
    <source>
        <dbReference type="SAM" id="MobiDB-lite"/>
    </source>
</evidence>
<feature type="compositionally biased region" description="Low complexity" evidence="7">
    <location>
        <begin position="341"/>
        <end position="350"/>
    </location>
</feature>
<evidence type="ECO:0000256" key="5">
    <source>
        <dbReference type="ARBA" id="ARBA00022984"/>
    </source>
</evidence>
<keyword evidence="6" id="KW-0961">Cell wall biogenesis/degradation</keyword>
<dbReference type="Gene3D" id="3.40.710.10">
    <property type="entry name" value="DD-peptidase/beta-lactamase superfamily"/>
    <property type="match status" value="1"/>
</dbReference>
<evidence type="ECO:0000259" key="9">
    <source>
        <dbReference type="Pfam" id="PF00768"/>
    </source>
</evidence>
<dbReference type="PANTHER" id="PTHR21581:SF33">
    <property type="entry name" value="D-ALANYL-D-ALANINE CARBOXYPEPTIDASE DACB"/>
    <property type="match status" value="1"/>
</dbReference>
<dbReference type="SUPFAM" id="SSF56601">
    <property type="entry name" value="beta-lactamase/transpeptidase-like"/>
    <property type="match status" value="1"/>
</dbReference>
<evidence type="ECO:0000256" key="2">
    <source>
        <dbReference type="ARBA" id="ARBA00022729"/>
    </source>
</evidence>
<dbReference type="PANTHER" id="PTHR21581">
    <property type="entry name" value="D-ALANYL-D-ALANINE CARBOXYPEPTIDASE"/>
    <property type="match status" value="1"/>
</dbReference>
<keyword evidence="8" id="KW-1133">Transmembrane helix</keyword>
<feature type="region of interest" description="Disordered" evidence="7">
    <location>
        <begin position="320"/>
        <end position="368"/>
    </location>
</feature>
<keyword evidence="3" id="KW-0378">Hydrolase</keyword>
<dbReference type="InterPro" id="IPR018044">
    <property type="entry name" value="Peptidase_S11"/>
</dbReference>
<keyword evidence="4" id="KW-0133">Cell shape</keyword>
<dbReference type="PRINTS" id="PR00725">
    <property type="entry name" value="DADACBPTASE1"/>
</dbReference>
<evidence type="ECO:0000313" key="10">
    <source>
        <dbReference type="EMBL" id="CAB4614314.1"/>
    </source>
</evidence>
<evidence type="ECO:0000256" key="8">
    <source>
        <dbReference type="SAM" id="Phobius"/>
    </source>
</evidence>
<evidence type="ECO:0000256" key="3">
    <source>
        <dbReference type="ARBA" id="ARBA00022801"/>
    </source>
</evidence>
<protein>
    <submittedName>
        <fullName evidence="10">Unannotated protein</fullName>
    </submittedName>
</protein>
<keyword evidence="5" id="KW-0573">Peptidoglycan synthesis</keyword>
<evidence type="ECO:0000256" key="4">
    <source>
        <dbReference type="ARBA" id="ARBA00022960"/>
    </source>
</evidence>
<dbReference type="GO" id="GO:0009002">
    <property type="term" value="F:serine-type D-Ala-D-Ala carboxypeptidase activity"/>
    <property type="evidence" value="ECO:0007669"/>
    <property type="project" value="InterPro"/>
</dbReference>
<name>A0A6J6HT90_9ZZZZ</name>
<dbReference type="GO" id="GO:0006508">
    <property type="term" value="P:proteolysis"/>
    <property type="evidence" value="ECO:0007669"/>
    <property type="project" value="InterPro"/>
</dbReference>
<gene>
    <name evidence="10" type="ORF">UFOPK1939_00076</name>
</gene>
<dbReference type="AlphaFoldDB" id="A0A6J6HT90"/>
<dbReference type="GO" id="GO:0008360">
    <property type="term" value="P:regulation of cell shape"/>
    <property type="evidence" value="ECO:0007669"/>
    <property type="project" value="UniProtKB-KW"/>
</dbReference>
<proteinExistence type="inferred from homology"/>
<comment type="similarity">
    <text evidence="1">Belongs to the peptidase S11 family.</text>
</comment>
<sequence length="410" mass="43611">MSGSNQFRRAFVVASLTVFACMAPLAVPSFAAPPSTQPPTPSTIGGAALGRSGTFVGGGNGVTALPKVTMESFVVADANSGAILAARNAHKRRPPASTLKTLTALTILPRVRVDEKYQVIPADTFVEGSRVGLFPGSHYTLDNLFYALFLPSANDAANAIARSRGSIKDTVRLMNEEAQRLQAFDTTAKNPSGLDAKGQLSSAYDLALFGREGLKNPDFARYARTVRARFPDKEPKNPKVNRSSYQIYTENRLMAAGYKGMIGIKTGYTTKAQRTFIGAAERNGRRILITMMANQEPTKVDAKLLLDWGFVNAARISTPVGQLVDPTGPAPTYTPPPSPTAQPLATPTTASRATDSNPQTPSAASQSRRTSPAQLFVLVFGIAFAGFLALIGYFSGGTNSRQRTEGGSGR</sequence>
<feature type="domain" description="Peptidase S11 D-alanyl-D-alanine carboxypeptidase A N-terminal" evidence="9">
    <location>
        <begin position="65"/>
        <end position="292"/>
    </location>
</feature>
<feature type="transmembrane region" description="Helical" evidence="8">
    <location>
        <begin position="375"/>
        <end position="394"/>
    </location>
</feature>
<dbReference type="InterPro" id="IPR001967">
    <property type="entry name" value="Peptidase_S11_N"/>
</dbReference>
<feature type="compositionally biased region" description="Polar residues" evidence="7">
    <location>
        <begin position="351"/>
        <end position="368"/>
    </location>
</feature>
<keyword evidence="2" id="KW-0732">Signal</keyword>
<accession>A0A6J6HT90</accession>